<dbReference type="UniPathway" id="UPA00109">
    <property type="reaction ID" value="UER00183"/>
</dbReference>
<evidence type="ECO:0000313" key="10">
    <source>
        <dbReference type="Proteomes" id="UP000007797"/>
    </source>
</evidence>
<dbReference type="InterPro" id="IPR000741">
    <property type="entry name" value="FBA_I"/>
</dbReference>
<comment type="catalytic activity">
    <reaction evidence="1 8">
        <text>beta-D-fructose 1,6-bisphosphate = D-glyceraldehyde 3-phosphate + dihydroxyacetone phosphate</text>
        <dbReference type="Rhea" id="RHEA:14729"/>
        <dbReference type="ChEBI" id="CHEBI:32966"/>
        <dbReference type="ChEBI" id="CHEBI:57642"/>
        <dbReference type="ChEBI" id="CHEBI:59776"/>
        <dbReference type="EC" id="4.1.2.13"/>
    </reaction>
</comment>
<dbReference type="GeneID" id="14865525"/>
<dbReference type="Pfam" id="PF00274">
    <property type="entry name" value="Glycolytic"/>
    <property type="match status" value="1"/>
</dbReference>
<reference evidence="10" key="1">
    <citation type="journal article" date="2011" name="Genome Res.">
        <title>Phylogeny-wide analysis of social amoeba genomes highlights ancient origins for complex intercellular communication.</title>
        <authorList>
            <person name="Heidel A.J."/>
            <person name="Lawal H.M."/>
            <person name="Felder M."/>
            <person name="Schilde C."/>
            <person name="Helps N.R."/>
            <person name="Tunggal B."/>
            <person name="Rivero F."/>
            <person name="John U."/>
            <person name="Schleicher M."/>
            <person name="Eichinger L."/>
            <person name="Platzer M."/>
            <person name="Noegel A.A."/>
            <person name="Schaap P."/>
            <person name="Gloeckner G."/>
        </authorList>
    </citation>
    <scope>NUCLEOTIDE SEQUENCE [LARGE SCALE GENOMIC DNA]</scope>
    <source>
        <strain evidence="10">SH3</strain>
    </source>
</reference>
<dbReference type="NCBIfam" id="NF033379">
    <property type="entry name" value="FrucBisAld_I"/>
    <property type="match status" value="1"/>
</dbReference>
<dbReference type="RefSeq" id="XP_004350667.1">
    <property type="nucleotide sequence ID" value="XM_004350616.1"/>
</dbReference>
<keyword evidence="7" id="KW-0704">Schiff base</keyword>
<dbReference type="Gene3D" id="3.20.20.70">
    <property type="entry name" value="Aldolase class I"/>
    <property type="match status" value="1"/>
</dbReference>
<protein>
    <recommendedName>
        <fullName evidence="4 8">Fructose-bisphosphate aldolase</fullName>
        <ecNumber evidence="4 8">4.1.2.13</ecNumber>
    </recommendedName>
</protein>
<dbReference type="EC" id="4.1.2.13" evidence="4 8"/>
<evidence type="ECO:0000256" key="5">
    <source>
        <dbReference type="ARBA" id="ARBA00023152"/>
    </source>
</evidence>
<evidence type="ECO:0000313" key="9">
    <source>
        <dbReference type="EMBL" id="EGG13959.1"/>
    </source>
</evidence>
<keyword evidence="5 8" id="KW-0324">Glycolysis</keyword>
<evidence type="ECO:0000256" key="8">
    <source>
        <dbReference type="RuleBase" id="RU003994"/>
    </source>
</evidence>
<organism evidence="9 10">
    <name type="scientific">Cavenderia fasciculata</name>
    <name type="common">Slime mold</name>
    <name type="synonym">Dictyostelium fasciculatum</name>
    <dbReference type="NCBI Taxonomy" id="261658"/>
    <lineage>
        <taxon>Eukaryota</taxon>
        <taxon>Amoebozoa</taxon>
        <taxon>Evosea</taxon>
        <taxon>Eumycetozoa</taxon>
        <taxon>Dictyostelia</taxon>
        <taxon>Acytosteliales</taxon>
        <taxon>Cavenderiaceae</taxon>
        <taxon>Cavenderia</taxon>
    </lineage>
</organism>
<keyword evidence="10" id="KW-1185">Reference proteome</keyword>
<dbReference type="OMA" id="WRAVITI"/>
<accession>F4QE12</accession>
<dbReference type="CDD" id="cd00948">
    <property type="entry name" value="FBP_aldolase_I_a"/>
    <property type="match status" value="1"/>
</dbReference>
<sequence length="356" mass="38896">MNTKYTEELIATAKAIVANGKGILAADESTGTIGNRFQKINLENTEENRRQYRDLLIHTDGDITKYIGGIILYEETLFQKDDNGTPFAEVLKKKGIQIGIKVDKGTVNIPQTDSETATQGLDGLGERCKKYYEAGARFAKWRAVLKIDVAKHQPSNLSILETAHSLARYAAICQENGLVPIVEPEILSDGSHSIQDTADATERVLAAVFKALSDHKVLLEGALLKPNMVLAGSSGKAADPKEVAYLTVRTLQRTVPPALPGVVFLSGGQTELEATANLNAINQEPNRPWALSFSYGRALQSSIIKTWNGKKENFEAARKVYLHRALCNSLAVLGKYPGEEATALNSESLYVANYKY</sequence>
<dbReference type="InterPro" id="IPR013785">
    <property type="entry name" value="Aldolase_TIM"/>
</dbReference>
<evidence type="ECO:0000256" key="1">
    <source>
        <dbReference type="ARBA" id="ARBA00000441"/>
    </source>
</evidence>
<gene>
    <name evidence="9" type="primary">fba</name>
    <name evidence="9" type="ORF">DFA_11720</name>
</gene>
<dbReference type="Proteomes" id="UP000007797">
    <property type="component" value="Unassembled WGS sequence"/>
</dbReference>
<dbReference type="FunFam" id="3.20.20.70:FF:000140">
    <property type="entry name" value="Fructose-bisphosphate aldolase"/>
    <property type="match status" value="1"/>
</dbReference>
<evidence type="ECO:0000256" key="2">
    <source>
        <dbReference type="ARBA" id="ARBA00004714"/>
    </source>
</evidence>
<dbReference type="KEGG" id="dfa:DFA_11720"/>
<dbReference type="STRING" id="1054147.F4QE12"/>
<evidence type="ECO:0000256" key="7">
    <source>
        <dbReference type="ARBA" id="ARBA00023270"/>
    </source>
</evidence>
<evidence type="ECO:0000256" key="6">
    <source>
        <dbReference type="ARBA" id="ARBA00023239"/>
    </source>
</evidence>
<evidence type="ECO:0000256" key="3">
    <source>
        <dbReference type="ARBA" id="ARBA00010387"/>
    </source>
</evidence>
<evidence type="ECO:0000256" key="4">
    <source>
        <dbReference type="ARBA" id="ARBA00013068"/>
    </source>
</evidence>
<dbReference type="InterPro" id="IPR029768">
    <property type="entry name" value="Aldolase_I_AS"/>
</dbReference>
<name>F4QE12_CACFS</name>
<comment type="pathway">
    <text evidence="2">Carbohydrate degradation; glycolysis; D-glyceraldehyde 3-phosphate and glycerone phosphate from D-glucose: step 4/4.</text>
</comment>
<dbReference type="SUPFAM" id="SSF51569">
    <property type="entry name" value="Aldolase"/>
    <property type="match status" value="1"/>
</dbReference>
<comment type="similarity">
    <text evidence="3 8">Belongs to the class I fructose-bisphosphate aldolase family.</text>
</comment>
<keyword evidence="6 8" id="KW-0456">Lyase</keyword>
<dbReference type="EMBL" id="GL883029">
    <property type="protein sequence ID" value="EGG13959.1"/>
    <property type="molecule type" value="Genomic_DNA"/>
</dbReference>
<dbReference type="OrthoDB" id="36455at2759"/>
<proteinExistence type="inferred from homology"/>
<dbReference type="GO" id="GO:0004332">
    <property type="term" value="F:fructose-bisphosphate aldolase activity"/>
    <property type="evidence" value="ECO:0007669"/>
    <property type="project" value="UniProtKB-EC"/>
</dbReference>
<dbReference type="GO" id="GO:0006096">
    <property type="term" value="P:glycolytic process"/>
    <property type="evidence" value="ECO:0007669"/>
    <property type="project" value="UniProtKB-UniPathway"/>
</dbReference>
<dbReference type="PROSITE" id="PS00158">
    <property type="entry name" value="ALDOLASE_CLASS_I"/>
    <property type="match status" value="1"/>
</dbReference>
<dbReference type="PANTHER" id="PTHR11627">
    <property type="entry name" value="FRUCTOSE-BISPHOSPHATE ALDOLASE"/>
    <property type="match status" value="1"/>
</dbReference>
<dbReference type="AlphaFoldDB" id="F4QE12"/>